<feature type="compositionally biased region" description="Low complexity" evidence="1">
    <location>
        <begin position="95"/>
        <end position="110"/>
    </location>
</feature>
<dbReference type="OrthoDB" id="3328695at2759"/>
<feature type="compositionally biased region" description="Polar residues" evidence="1">
    <location>
        <begin position="133"/>
        <end position="142"/>
    </location>
</feature>
<feature type="compositionally biased region" description="Polar residues" evidence="1">
    <location>
        <begin position="114"/>
        <end position="125"/>
    </location>
</feature>
<feature type="compositionally biased region" description="Polar residues" evidence="1">
    <location>
        <begin position="52"/>
        <end position="61"/>
    </location>
</feature>
<feature type="compositionally biased region" description="Low complexity" evidence="1">
    <location>
        <begin position="71"/>
        <end position="82"/>
    </location>
</feature>
<name>A0A0C3LGR0_9AGAM</name>
<reference evidence="3" key="2">
    <citation type="submission" date="2015-01" db="EMBL/GenBank/DDBJ databases">
        <title>Evolutionary Origins and Diversification of the Mycorrhizal Mutualists.</title>
        <authorList>
            <consortium name="DOE Joint Genome Institute"/>
            <consortium name="Mycorrhizal Genomics Consortium"/>
            <person name="Kohler A."/>
            <person name="Kuo A."/>
            <person name="Nagy L.G."/>
            <person name="Floudas D."/>
            <person name="Copeland A."/>
            <person name="Barry K.W."/>
            <person name="Cichocki N."/>
            <person name="Veneault-Fourrey C."/>
            <person name="LaButti K."/>
            <person name="Lindquist E.A."/>
            <person name="Lipzen A."/>
            <person name="Lundell T."/>
            <person name="Morin E."/>
            <person name="Murat C."/>
            <person name="Riley R."/>
            <person name="Ohm R."/>
            <person name="Sun H."/>
            <person name="Tunlid A."/>
            <person name="Henrissat B."/>
            <person name="Grigoriev I.V."/>
            <person name="Hibbett D.S."/>
            <person name="Martin F."/>
        </authorList>
    </citation>
    <scope>NUCLEOTIDE SEQUENCE [LARGE SCALE GENOMIC DNA]</scope>
    <source>
        <strain evidence="3">MUT 4182</strain>
    </source>
</reference>
<sequence length="150" mass="15855">MSEGSINIRDNVLDMPLAGSTLWPLRRTYEAGETPQDPPRLTKPSPFDARTSGATQPVSSPSREETSRQGSATSVSPTTSPAQGQSCPLPAIPGAVPSSPQPVQSSATAPTVLAQPSSLPPSTAAQRPFNVETRPSSSNQLPPNYYRTEW</sequence>
<dbReference type="HOGENOM" id="CLU_1741919_0_0_1"/>
<dbReference type="AlphaFoldDB" id="A0A0C3LGR0"/>
<dbReference type="Proteomes" id="UP000054248">
    <property type="component" value="Unassembled WGS sequence"/>
</dbReference>
<gene>
    <name evidence="2" type="ORF">M407DRAFT_18020</name>
</gene>
<protein>
    <submittedName>
        <fullName evidence="2">Uncharacterized protein</fullName>
    </submittedName>
</protein>
<keyword evidence="3" id="KW-1185">Reference proteome</keyword>
<proteinExistence type="predicted"/>
<evidence type="ECO:0000313" key="3">
    <source>
        <dbReference type="Proteomes" id="UP000054248"/>
    </source>
</evidence>
<evidence type="ECO:0000256" key="1">
    <source>
        <dbReference type="SAM" id="MobiDB-lite"/>
    </source>
</evidence>
<organism evidence="2 3">
    <name type="scientific">Tulasnella calospora MUT 4182</name>
    <dbReference type="NCBI Taxonomy" id="1051891"/>
    <lineage>
        <taxon>Eukaryota</taxon>
        <taxon>Fungi</taxon>
        <taxon>Dikarya</taxon>
        <taxon>Basidiomycota</taxon>
        <taxon>Agaricomycotina</taxon>
        <taxon>Agaricomycetes</taxon>
        <taxon>Cantharellales</taxon>
        <taxon>Tulasnellaceae</taxon>
        <taxon>Tulasnella</taxon>
    </lineage>
</organism>
<feature type="region of interest" description="Disordered" evidence="1">
    <location>
        <begin position="28"/>
        <end position="150"/>
    </location>
</feature>
<reference evidence="2 3" key="1">
    <citation type="submission" date="2014-04" db="EMBL/GenBank/DDBJ databases">
        <authorList>
            <consortium name="DOE Joint Genome Institute"/>
            <person name="Kuo A."/>
            <person name="Girlanda M."/>
            <person name="Perotto S."/>
            <person name="Kohler A."/>
            <person name="Nagy L.G."/>
            <person name="Floudas D."/>
            <person name="Copeland A."/>
            <person name="Barry K.W."/>
            <person name="Cichocki N."/>
            <person name="Veneault-Fourrey C."/>
            <person name="LaButti K."/>
            <person name="Lindquist E.A."/>
            <person name="Lipzen A."/>
            <person name="Lundell T."/>
            <person name="Morin E."/>
            <person name="Murat C."/>
            <person name="Sun H."/>
            <person name="Tunlid A."/>
            <person name="Henrissat B."/>
            <person name="Grigoriev I.V."/>
            <person name="Hibbett D.S."/>
            <person name="Martin F."/>
            <person name="Nordberg H.P."/>
            <person name="Cantor M.N."/>
            <person name="Hua S.X."/>
        </authorList>
    </citation>
    <scope>NUCLEOTIDE SEQUENCE [LARGE SCALE GENOMIC DNA]</scope>
    <source>
        <strain evidence="2 3">MUT 4182</strain>
    </source>
</reference>
<accession>A0A0C3LGR0</accession>
<evidence type="ECO:0000313" key="2">
    <source>
        <dbReference type="EMBL" id="KIO33158.1"/>
    </source>
</evidence>
<dbReference type="EMBL" id="KN822950">
    <property type="protein sequence ID" value="KIO33158.1"/>
    <property type="molecule type" value="Genomic_DNA"/>
</dbReference>